<organism evidence="3 4">
    <name type="scientific">Blastopirellula sediminis</name>
    <dbReference type="NCBI Taxonomy" id="2894196"/>
    <lineage>
        <taxon>Bacteria</taxon>
        <taxon>Pseudomonadati</taxon>
        <taxon>Planctomycetota</taxon>
        <taxon>Planctomycetia</taxon>
        <taxon>Pirellulales</taxon>
        <taxon>Pirellulaceae</taxon>
        <taxon>Blastopirellula</taxon>
    </lineage>
</organism>
<evidence type="ECO:0008006" key="5">
    <source>
        <dbReference type="Google" id="ProtNLM"/>
    </source>
</evidence>
<keyword evidence="2" id="KW-0732">Signal</keyword>
<evidence type="ECO:0000256" key="2">
    <source>
        <dbReference type="SAM" id="SignalP"/>
    </source>
</evidence>
<proteinExistence type="predicted"/>
<comment type="caution">
    <text evidence="3">The sequence shown here is derived from an EMBL/GenBank/DDBJ whole genome shotgun (WGS) entry which is preliminary data.</text>
</comment>
<feature type="compositionally biased region" description="Basic and acidic residues" evidence="1">
    <location>
        <begin position="39"/>
        <end position="59"/>
    </location>
</feature>
<evidence type="ECO:0000313" key="4">
    <source>
        <dbReference type="Proteomes" id="UP001139103"/>
    </source>
</evidence>
<dbReference type="Proteomes" id="UP001139103">
    <property type="component" value="Unassembled WGS sequence"/>
</dbReference>
<accession>A0A9X1SH82</accession>
<protein>
    <recommendedName>
        <fullName evidence="5">Secreted protein</fullName>
    </recommendedName>
</protein>
<feature type="signal peptide" evidence="2">
    <location>
        <begin position="1"/>
        <end position="25"/>
    </location>
</feature>
<dbReference type="AlphaFoldDB" id="A0A9X1SH82"/>
<dbReference type="EMBL" id="JAJKFT010000010">
    <property type="protein sequence ID" value="MCC9630193.1"/>
    <property type="molecule type" value="Genomic_DNA"/>
</dbReference>
<dbReference type="RefSeq" id="WP_230221117.1">
    <property type="nucleotide sequence ID" value="NZ_JAJKFT010000010.1"/>
</dbReference>
<feature type="region of interest" description="Disordered" evidence="1">
    <location>
        <begin position="29"/>
        <end position="68"/>
    </location>
</feature>
<keyword evidence="4" id="KW-1185">Reference proteome</keyword>
<evidence type="ECO:0000256" key="1">
    <source>
        <dbReference type="SAM" id="MobiDB-lite"/>
    </source>
</evidence>
<feature type="chain" id="PRO_5040912752" description="Secreted protein" evidence="2">
    <location>
        <begin position="26"/>
        <end position="68"/>
    </location>
</feature>
<reference evidence="3" key="1">
    <citation type="submission" date="2021-11" db="EMBL/GenBank/DDBJ databases">
        <title>Genome sequence.</title>
        <authorList>
            <person name="Sun Q."/>
        </authorList>
    </citation>
    <scope>NUCLEOTIDE SEQUENCE</scope>
    <source>
        <strain evidence="3">JC732</strain>
    </source>
</reference>
<dbReference type="PROSITE" id="PS51257">
    <property type="entry name" value="PROKAR_LIPOPROTEIN"/>
    <property type="match status" value="1"/>
</dbReference>
<sequence>MNSSQRSFRYAACWILCAIVIAPIAAGCGGSNQKPAITKPKDMTPEEHRAHMEEMRQREMQSMSQMKK</sequence>
<name>A0A9X1SH82_9BACT</name>
<gene>
    <name evidence="3" type="ORF">LOC68_17500</name>
</gene>
<evidence type="ECO:0000313" key="3">
    <source>
        <dbReference type="EMBL" id="MCC9630193.1"/>
    </source>
</evidence>